<reference evidence="6 7" key="1">
    <citation type="submission" date="2017-09" db="EMBL/GenBank/DDBJ databases">
        <authorList>
            <person name="Ehlers B."/>
            <person name="Leendertz F.H."/>
        </authorList>
    </citation>
    <scope>NUCLEOTIDE SEQUENCE [LARGE SCALE GENOMIC DNA]</scope>
    <source>
        <strain evidence="6 7">Nm42</strain>
    </source>
</reference>
<evidence type="ECO:0000313" key="7">
    <source>
        <dbReference type="Proteomes" id="UP000219335"/>
    </source>
</evidence>
<dbReference type="GO" id="GO:0015074">
    <property type="term" value="P:DNA integration"/>
    <property type="evidence" value="ECO:0007669"/>
    <property type="project" value="UniProtKB-KW"/>
</dbReference>
<dbReference type="PROSITE" id="PS51898">
    <property type="entry name" value="TYR_RECOMBINASE"/>
    <property type="match status" value="1"/>
</dbReference>
<dbReference type="InterPro" id="IPR050808">
    <property type="entry name" value="Phage_Integrase"/>
</dbReference>
<name>A0A286A761_9PROT</name>
<dbReference type="InterPro" id="IPR053876">
    <property type="entry name" value="Phage_int_M"/>
</dbReference>
<protein>
    <submittedName>
        <fullName evidence="6">Site-specific recombinase XerD</fullName>
    </submittedName>
</protein>
<dbReference type="Pfam" id="PF22022">
    <property type="entry name" value="Phage_int_M"/>
    <property type="match status" value="1"/>
</dbReference>
<dbReference type="AlphaFoldDB" id="A0A286A761"/>
<evidence type="ECO:0000256" key="1">
    <source>
        <dbReference type="ARBA" id="ARBA00008857"/>
    </source>
</evidence>
<keyword evidence="4" id="KW-0233">DNA recombination</keyword>
<dbReference type="SUPFAM" id="SSF56349">
    <property type="entry name" value="DNA breaking-rejoining enzymes"/>
    <property type="match status" value="1"/>
</dbReference>
<dbReference type="PANTHER" id="PTHR30629">
    <property type="entry name" value="PROPHAGE INTEGRASE"/>
    <property type="match status" value="1"/>
</dbReference>
<dbReference type="InterPro" id="IPR038488">
    <property type="entry name" value="Integrase_DNA-bd_sf"/>
</dbReference>
<organism evidence="6 7">
    <name type="scientific">Nitrosomonas ureae</name>
    <dbReference type="NCBI Taxonomy" id="44577"/>
    <lineage>
        <taxon>Bacteria</taxon>
        <taxon>Pseudomonadati</taxon>
        <taxon>Pseudomonadota</taxon>
        <taxon>Betaproteobacteria</taxon>
        <taxon>Nitrosomonadales</taxon>
        <taxon>Nitrosomonadaceae</taxon>
        <taxon>Nitrosomonas</taxon>
    </lineage>
</organism>
<dbReference type="Pfam" id="PF00589">
    <property type="entry name" value="Phage_integrase"/>
    <property type="match status" value="1"/>
</dbReference>
<dbReference type="GO" id="GO:0003677">
    <property type="term" value="F:DNA binding"/>
    <property type="evidence" value="ECO:0007669"/>
    <property type="project" value="UniProtKB-KW"/>
</dbReference>
<dbReference type="Gene3D" id="1.10.150.130">
    <property type="match status" value="1"/>
</dbReference>
<dbReference type="EMBL" id="OCMU01000001">
    <property type="protein sequence ID" value="SOD17748.1"/>
    <property type="molecule type" value="Genomic_DNA"/>
</dbReference>
<evidence type="ECO:0000259" key="5">
    <source>
        <dbReference type="PROSITE" id="PS51898"/>
    </source>
</evidence>
<dbReference type="Proteomes" id="UP000219335">
    <property type="component" value="Unassembled WGS sequence"/>
</dbReference>
<dbReference type="InterPro" id="IPR025166">
    <property type="entry name" value="Integrase_DNA_bind_dom"/>
</dbReference>
<dbReference type="InterPro" id="IPR011010">
    <property type="entry name" value="DNA_brk_join_enz"/>
</dbReference>
<dbReference type="PANTHER" id="PTHR30629:SF2">
    <property type="entry name" value="PROPHAGE INTEGRASE INTS-RELATED"/>
    <property type="match status" value="1"/>
</dbReference>
<accession>A0A286A761</accession>
<keyword evidence="3" id="KW-0238">DNA-binding</keyword>
<evidence type="ECO:0000256" key="4">
    <source>
        <dbReference type="ARBA" id="ARBA00023172"/>
    </source>
</evidence>
<dbReference type="GO" id="GO:0006310">
    <property type="term" value="P:DNA recombination"/>
    <property type="evidence" value="ECO:0007669"/>
    <property type="project" value="UniProtKB-KW"/>
</dbReference>
<evidence type="ECO:0000313" key="6">
    <source>
        <dbReference type="EMBL" id="SOD17748.1"/>
    </source>
</evidence>
<dbReference type="InterPro" id="IPR002104">
    <property type="entry name" value="Integrase_catalytic"/>
</dbReference>
<dbReference type="CDD" id="cd00796">
    <property type="entry name" value="INT_Rci_Hp1_C"/>
    <property type="match status" value="1"/>
</dbReference>
<evidence type="ECO:0000256" key="2">
    <source>
        <dbReference type="ARBA" id="ARBA00022908"/>
    </source>
</evidence>
<dbReference type="RefSeq" id="WP_097104505.1">
    <property type="nucleotide sequence ID" value="NZ_OCMU01000001.1"/>
</dbReference>
<dbReference type="Gene3D" id="1.10.443.10">
    <property type="entry name" value="Intergrase catalytic core"/>
    <property type="match status" value="1"/>
</dbReference>
<keyword evidence="2" id="KW-0229">DNA integration</keyword>
<dbReference type="InterPro" id="IPR010998">
    <property type="entry name" value="Integrase_recombinase_N"/>
</dbReference>
<evidence type="ECO:0000256" key="3">
    <source>
        <dbReference type="ARBA" id="ARBA00023125"/>
    </source>
</evidence>
<gene>
    <name evidence="6" type="ORF">SAMN06297164_1329</name>
</gene>
<sequence length="408" mass="46244">MKDKPEDIACNRFNFLKKSIEALPLPEPGKRSTYYDLQSPWLQIRVTSTGTKTFCIFKRVKNGNPERITLGRYPDLTIEQARREAARIAVEISDGKNPADIKRGQKKELTFSELFSDYLERHSRPNKKTWFEDQAQFRLYLEKPLGKKRLSSIDRKSIAHIHSNITKAGYAPTANRVKALLSSIFGWAICEGLCESNPVIGIKSNKENQRDRFLQSDELPRFFKALAEEPNSTIKDYVLISLLTGARRANVLSMRWQDINFERAEWRIEETKNGTPQTVTLSQEATEILLARKTSNQAIFVFPGVGKSGHLEEPKKGWKRILERAGIQNLRIHDLRRTLGSWQAKTGASLAIIGKSLNHKNQNTTAIYARLDLDPVRDSVNKATSAMLTAAGLKPLTKVTKIRGKKIG</sequence>
<proteinExistence type="inferred from homology"/>
<dbReference type="Pfam" id="PF13356">
    <property type="entry name" value="Arm-DNA-bind_3"/>
    <property type="match status" value="1"/>
</dbReference>
<comment type="similarity">
    <text evidence="1">Belongs to the 'phage' integrase family.</text>
</comment>
<feature type="domain" description="Tyr recombinase" evidence="5">
    <location>
        <begin position="209"/>
        <end position="381"/>
    </location>
</feature>
<dbReference type="InterPro" id="IPR013762">
    <property type="entry name" value="Integrase-like_cat_sf"/>
</dbReference>
<dbReference type="Gene3D" id="3.30.160.390">
    <property type="entry name" value="Integrase, DNA-binding domain"/>
    <property type="match status" value="1"/>
</dbReference>